<dbReference type="SUPFAM" id="SSF75011">
    <property type="entry name" value="3-carboxy-cis,cis-mucoante lactonizing enzyme"/>
    <property type="match status" value="1"/>
</dbReference>
<protein>
    <submittedName>
        <fullName evidence="10">Related to muconate cycloisomerase</fullName>
    </submittedName>
</protein>
<dbReference type="Pfam" id="PF17171">
    <property type="entry name" value="GST_C_6"/>
    <property type="match status" value="1"/>
</dbReference>
<evidence type="ECO:0000256" key="3">
    <source>
        <dbReference type="ARBA" id="ARBA00022787"/>
    </source>
</evidence>
<feature type="region of interest" description="Disordered" evidence="7">
    <location>
        <begin position="350"/>
        <end position="393"/>
    </location>
</feature>
<dbReference type="GO" id="GO:0007005">
    <property type="term" value="P:mitochondrion organization"/>
    <property type="evidence" value="ECO:0007669"/>
    <property type="project" value="TreeGrafter"/>
</dbReference>
<dbReference type="PANTHER" id="PTHR12289:SF41">
    <property type="entry name" value="FAILED AXON CONNECTIONS-RELATED"/>
    <property type="match status" value="1"/>
</dbReference>
<feature type="compositionally biased region" description="Low complexity" evidence="7">
    <location>
        <begin position="372"/>
        <end position="388"/>
    </location>
</feature>
<accession>A0AAJ5C2N6</accession>
<keyword evidence="11" id="KW-1185">Reference proteome</keyword>
<evidence type="ECO:0000256" key="1">
    <source>
        <dbReference type="ARBA" id="ARBA00004294"/>
    </source>
</evidence>
<dbReference type="Proteomes" id="UP001294444">
    <property type="component" value="Unassembled WGS sequence"/>
</dbReference>
<feature type="region of interest" description="Disordered" evidence="7">
    <location>
        <begin position="429"/>
        <end position="500"/>
    </location>
</feature>
<evidence type="ECO:0000256" key="7">
    <source>
        <dbReference type="SAM" id="MobiDB-lite"/>
    </source>
</evidence>
<name>A0AAJ5C2N6_9BASI</name>
<dbReference type="AlphaFoldDB" id="A0AAJ5C2N6"/>
<dbReference type="Pfam" id="PF10282">
    <property type="entry name" value="Lactonase"/>
    <property type="match status" value="1"/>
</dbReference>
<organism evidence="10 11">
    <name type="scientific">Melanopsichium pennsylvanicum</name>
    <dbReference type="NCBI Taxonomy" id="63383"/>
    <lineage>
        <taxon>Eukaryota</taxon>
        <taxon>Fungi</taxon>
        <taxon>Dikarya</taxon>
        <taxon>Basidiomycota</taxon>
        <taxon>Ustilaginomycotina</taxon>
        <taxon>Ustilaginomycetes</taxon>
        <taxon>Ustilaginales</taxon>
        <taxon>Ustilaginaceae</taxon>
        <taxon>Melanopsichium</taxon>
    </lineage>
</organism>
<keyword evidence="4" id="KW-0653">Protein transport</keyword>
<comment type="caution">
    <text evidence="10">The sequence shown here is derived from an EMBL/GenBank/DDBJ whole genome shotgun (WGS) entry which is preliminary data.</text>
</comment>
<reference evidence="10" key="1">
    <citation type="submission" date="2023-10" db="EMBL/GenBank/DDBJ databases">
        <authorList>
            <person name="Guldener U."/>
        </authorList>
    </citation>
    <scope>NUCLEOTIDE SEQUENCE</scope>
    <source>
        <strain evidence="10">Mp4</strain>
    </source>
</reference>
<feature type="domain" description="Mitochondrial outer membrane transport complex Sam37/metaxin N-terminal" evidence="8">
    <location>
        <begin position="38"/>
        <end position="138"/>
    </location>
</feature>
<evidence type="ECO:0000256" key="4">
    <source>
        <dbReference type="ARBA" id="ARBA00022927"/>
    </source>
</evidence>
<dbReference type="InterPro" id="IPR050931">
    <property type="entry name" value="Mito_Protein_Transport_Metaxin"/>
</dbReference>
<dbReference type="InterPro" id="IPR015943">
    <property type="entry name" value="WD40/YVTN_repeat-like_dom_sf"/>
</dbReference>
<dbReference type="Pfam" id="PF10568">
    <property type="entry name" value="Tom37"/>
    <property type="match status" value="1"/>
</dbReference>
<dbReference type="PANTHER" id="PTHR12289">
    <property type="entry name" value="METAXIN RELATED"/>
    <property type="match status" value="1"/>
</dbReference>
<keyword evidence="2" id="KW-0813">Transport</keyword>
<dbReference type="EMBL" id="OAPG01000001">
    <property type="protein sequence ID" value="SNX81599.1"/>
    <property type="molecule type" value="Genomic_DNA"/>
</dbReference>
<evidence type="ECO:0000313" key="10">
    <source>
        <dbReference type="EMBL" id="SNX81599.1"/>
    </source>
</evidence>
<gene>
    <name evidence="10" type="ORF">MEPE_00304</name>
</gene>
<dbReference type="InterPro" id="IPR019564">
    <property type="entry name" value="Sam37/metaxin_N"/>
</dbReference>
<dbReference type="Gene3D" id="2.130.10.10">
    <property type="entry name" value="YVTN repeat-like/Quinoprotein amine dehydrogenase"/>
    <property type="match status" value="1"/>
</dbReference>
<keyword evidence="3" id="KW-1000">Mitochondrion outer membrane</keyword>
<evidence type="ECO:0000259" key="9">
    <source>
        <dbReference type="Pfam" id="PF17171"/>
    </source>
</evidence>
<comment type="subcellular location">
    <subcellularLocation>
        <location evidence="1">Mitochondrion outer membrane</location>
    </subcellularLocation>
</comment>
<keyword evidence="5" id="KW-0496">Mitochondrion</keyword>
<evidence type="ECO:0000256" key="5">
    <source>
        <dbReference type="ARBA" id="ARBA00023128"/>
    </source>
</evidence>
<dbReference type="GO" id="GO:0015031">
    <property type="term" value="P:protein transport"/>
    <property type="evidence" value="ECO:0007669"/>
    <property type="project" value="UniProtKB-KW"/>
</dbReference>
<dbReference type="GO" id="GO:0001401">
    <property type="term" value="C:SAM complex"/>
    <property type="evidence" value="ECO:0007669"/>
    <property type="project" value="InterPro"/>
</dbReference>
<evidence type="ECO:0000313" key="11">
    <source>
        <dbReference type="Proteomes" id="UP001294444"/>
    </source>
</evidence>
<dbReference type="InterPro" id="IPR019405">
    <property type="entry name" value="Lactonase_7-beta_prop"/>
</dbReference>
<feature type="domain" description="Metaxin glutathione S-transferase" evidence="9">
    <location>
        <begin position="234"/>
        <end position="301"/>
    </location>
</feature>
<feature type="compositionally biased region" description="Low complexity" evidence="7">
    <location>
        <begin position="350"/>
        <end position="364"/>
    </location>
</feature>
<evidence type="ECO:0000259" key="8">
    <source>
        <dbReference type="Pfam" id="PF10568"/>
    </source>
</evidence>
<evidence type="ECO:0000256" key="6">
    <source>
        <dbReference type="ARBA" id="ARBA00023136"/>
    </source>
</evidence>
<keyword evidence="6" id="KW-0472">Membrane</keyword>
<dbReference type="InterPro" id="IPR033468">
    <property type="entry name" value="Metaxin_GST"/>
</dbReference>
<sequence>MAPKTLRLHVWGTTPTSLPTLDPISLYAASLLTATFAHDEQVSLQFASASTSLSRVPLLQVLNEQHENVEIIDNIDAILAFSVASGLDTAISTDAEKFAKLTALHALLDDQLLDITLHSLFSLPQNFRSVTAPAYSSVGCIDPSSSSNVFTKLATLPLRFQPSIPSRLRNLVETRLTAAGLWGLGGKEASAQSGESDDLAARAGIIPKAKKGLGDSAKETVRDEFERSKLVTRAREVLDVINAVLADGKFAYGGDKAGSIDVKIFAYLAPLVLASPKLPVDTIPKLIKNSYKDLDAYIERMQAELYPTKDSTIWISPAEVQSTPPLLTTASSSSSGSGLLSFFWPSTPTKASATNTATPAPASAHQPNQPRQSPTTASAPSPAAAKQSKTPEERKLSIGRALWICSALIGLVGYTFASGIVSVQFVDSDEADEGEGEDAEEPDKDEDDDGEEDEDDVDEGEDENDDAEDEEDEASWQVQTEEDLEDDFVDGVDFGGDDEEDEFDLSIMHEIAAEGPHQYLSVGVSSSSRQTVYATTWGSPSALSSWHVEQDYNLSFGNRRLITATGSYVHVQPPPYSTQSAPGFGSVPGVGRWLGSAGGPTGELHRLDAQTGEIKERVKELIFLPGGEQELKNADKSRKALRYGAHSFDCSPNQAAAANEPQQEQQQQVAFIADLGANAVQAYSFPSLEHLYSIQSKDDGDGPRHSIPHPNFPLVFTVTEHTNFVDVYRIPSYTSTSTSEELQKQVRHVERVDMLTPSQAVHRHDWRGDTLRFSSNLEYVFATTRGKTTQSKGLLVAYRLKIDVVGGEYEVKLEEVARMTTRTSGGKANAIELAPEPLGEIDLMILTDDEEGWMDVISFNPKGNEFKVEATTQLPMLEDGQAQGASHAIWLL</sequence>
<proteinExistence type="predicted"/>
<evidence type="ECO:0000256" key="2">
    <source>
        <dbReference type="ARBA" id="ARBA00022448"/>
    </source>
</evidence>